<keyword evidence="1" id="KW-0472">Membrane</keyword>
<evidence type="ECO:0000256" key="1">
    <source>
        <dbReference type="SAM" id="Phobius"/>
    </source>
</evidence>
<name>A0A9W2XLA2_BETSP</name>
<dbReference type="InterPro" id="IPR013783">
    <property type="entry name" value="Ig-like_fold"/>
</dbReference>
<keyword evidence="1" id="KW-1133">Transmembrane helix</keyword>
<dbReference type="InterPro" id="IPR007110">
    <property type="entry name" value="Ig-like_dom"/>
</dbReference>
<dbReference type="GeneID" id="114849245"/>
<feature type="transmembrane region" description="Helical" evidence="1">
    <location>
        <begin position="228"/>
        <end position="247"/>
    </location>
</feature>
<dbReference type="CDD" id="cd00096">
    <property type="entry name" value="Ig"/>
    <property type="match status" value="1"/>
</dbReference>
<reference evidence="5" key="1">
    <citation type="submission" date="2025-08" db="UniProtKB">
        <authorList>
            <consortium name="RefSeq"/>
        </authorList>
    </citation>
    <scope>IDENTIFICATION</scope>
</reference>
<organism evidence="4 5">
    <name type="scientific">Betta splendens</name>
    <name type="common">Siamese fighting fish</name>
    <dbReference type="NCBI Taxonomy" id="158456"/>
    <lineage>
        <taxon>Eukaryota</taxon>
        <taxon>Metazoa</taxon>
        <taxon>Chordata</taxon>
        <taxon>Craniata</taxon>
        <taxon>Vertebrata</taxon>
        <taxon>Euteleostomi</taxon>
        <taxon>Actinopterygii</taxon>
        <taxon>Neopterygii</taxon>
        <taxon>Teleostei</taxon>
        <taxon>Neoteleostei</taxon>
        <taxon>Acanthomorphata</taxon>
        <taxon>Anabantaria</taxon>
        <taxon>Anabantiformes</taxon>
        <taxon>Anabantoidei</taxon>
        <taxon>Osphronemidae</taxon>
        <taxon>Betta</taxon>
    </lineage>
</organism>
<dbReference type="PROSITE" id="PS50835">
    <property type="entry name" value="IG_LIKE"/>
    <property type="match status" value="1"/>
</dbReference>
<dbReference type="GO" id="GO:0045121">
    <property type="term" value="C:membrane raft"/>
    <property type="evidence" value="ECO:0007669"/>
    <property type="project" value="TreeGrafter"/>
</dbReference>
<evidence type="ECO:0000259" key="3">
    <source>
        <dbReference type="PROSITE" id="PS50835"/>
    </source>
</evidence>
<keyword evidence="4" id="KW-1185">Reference proteome</keyword>
<dbReference type="Proteomes" id="UP000515150">
    <property type="component" value="Chromosome 24"/>
</dbReference>
<feature type="chain" id="PRO_5040912684" evidence="2">
    <location>
        <begin position="17"/>
        <end position="269"/>
    </location>
</feature>
<dbReference type="Pfam" id="PF07686">
    <property type="entry name" value="V-set"/>
    <property type="match status" value="1"/>
</dbReference>
<dbReference type="InterPro" id="IPR013106">
    <property type="entry name" value="Ig_V-set"/>
</dbReference>
<dbReference type="GO" id="GO:0070374">
    <property type="term" value="P:positive regulation of ERK1 and ERK2 cascade"/>
    <property type="evidence" value="ECO:0007669"/>
    <property type="project" value="TreeGrafter"/>
</dbReference>
<gene>
    <name evidence="5" type="primary">LOC114849245</name>
</gene>
<dbReference type="GO" id="GO:0042110">
    <property type="term" value="P:T cell activation"/>
    <property type="evidence" value="ECO:0007669"/>
    <property type="project" value="TreeGrafter"/>
</dbReference>
<dbReference type="SUPFAM" id="SSF48726">
    <property type="entry name" value="Immunoglobulin"/>
    <property type="match status" value="1"/>
</dbReference>
<proteinExistence type="predicted"/>
<dbReference type="OrthoDB" id="8446582at2759"/>
<dbReference type="InterPro" id="IPR036179">
    <property type="entry name" value="Ig-like_dom_sf"/>
</dbReference>
<dbReference type="Gene3D" id="2.60.40.10">
    <property type="entry name" value="Immunoglobulins"/>
    <property type="match status" value="1"/>
</dbReference>
<feature type="domain" description="Ig-like" evidence="3">
    <location>
        <begin position="10"/>
        <end position="103"/>
    </location>
</feature>
<dbReference type="GO" id="GO:1990782">
    <property type="term" value="F:protein tyrosine kinase binding"/>
    <property type="evidence" value="ECO:0007669"/>
    <property type="project" value="TreeGrafter"/>
</dbReference>
<keyword evidence="2" id="KW-0732">Signal</keyword>
<evidence type="ECO:0000313" key="5">
    <source>
        <dbReference type="RefSeq" id="XP_055362497.1"/>
    </source>
</evidence>
<keyword evidence="1" id="KW-0812">Transmembrane</keyword>
<accession>A0A9W2XLA2</accession>
<dbReference type="SMART" id="SM00409">
    <property type="entry name" value="IG"/>
    <property type="match status" value="1"/>
</dbReference>
<dbReference type="RefSeq" id="XP_055362497.1">
    <property type="nucleotide sequence ID" value="XM_055506522.1"/>
</dbReference>
<sequence>MIPLLLILAPVLRSEAAVKTINLYHGPGDDAVLPCVSVSHLDAPSCSNIIWLYKQWTEPTLQEVVNGKVRTDSVRAARLDVDTTCSLIVRNITAEDAGFYTCRQGEYSYTETFVYLSVLTISPAPPDADPKSDGNVTLLCTLFRNSRLDQCKQNSIRWLDETGAELQELTQRNCVSALSVKHQRGPNRRLRCQYVEDQSVRIEVHYPPVSTDPTDWSPLRSIMVTLRVSGLILMIGVTVLIITDKAIKQSLRDKRIRYHGDVTADCEDE</sequence>
<dbReference type="AlphaFoldDB" id="A0A9W2XLA2"/>
<dbReference type="GO" id="GO:0042289">
    <property type="term" value="F:MHC class II protein binding"/>
    <property type="evidence" value="ECO:0007669"/>
    <property type="project" value="TreeGrafter"/>
</dbReference>
<dbReference type="PANTHER" id="PTHR11422:SF5">
    <property type="entry name" value="DIVERSE IMMUNOGLOBULIN DOMAIN-CONTAINING PROTEIN 1.1 ISOFORM X1-RELATED"/>
    <property type="match status" value="1"/>
</dbReference>
<dbReference type="InterPro" id="IPR003599">
    <property type="entry name" value="Ig_sub"/>
</dbReference>
<dbReference type="PANTHER" id="PTHR11422">
    <property type="entry name" value="T-CELL SURFACE GLYCOPROTEIN CD4"/>
    <property type="match status" value="1"/>
</dbReference>
<evidence type="ECO:0000256" key="2">
    <source>
        <dbReference type="SAM" id="SignalP"/>
    </source>
</evidence>
<protein>
    <submittedName>
        <fullName evidence="5">Uncharacterized protein LOC114849245 isoform X1</fullName>
    </submittedName>
</protein>
<dbReference type="GO" id="GO:0009897">
    <property type="term" value="C:external side of plasma membrane"/>
    <property type="evidence" value="ECO:0007669"/>
    <property type="project" value="TreeGrafter"/>
</dbReference>
<evidence type="ECO:0000313" key="4">
    <source>
        <dbReference type="Proteomes" id="UP000515150"/>
    </source>
</evidence>
<dbReference type="GO" id="GO:0035723">
    <property type="term" value="P:interleukin-15-mediated signaling pathway"/>
    <property type="evidence" value="ECO:0007669"/>
    <property type="project" value="TreeGrafter"/>
</dbReference>
<feature type="signal peptide" evidence="2">
    <location>
        <begin position="1"/>
        <end position="16"/>
    </location>
</feature>